<gene>
    <name evidence="2" type="ORF">ACJEBI_03180</name>
</gene>
<dbReference type="PANTHER" id="PTHR42793">
    <property type="entry name" value="COA BINDING DOMAIN CONTAINING PROTEIN"/>
    <property type="match status" value="1"/>
</dbReference>
<dbReference type="Gene3D" id="3.40.50.261">
    <property type="entry name" value="Succinyl-CoA synthetase domains"/>
    <property type="match status" value="2"/>
</dbReference>
<dbReference type="RefSeq" id="WP_406579180.1">
    <property type="nucleotide sequence ID" value="NZ_JBJHQH010000002.1"/>
</dbReference>
<comment type="caution">
    <text evidence="2">The sequence shown here is derived from an EMBL/GenBank/DDBJ whole genome shotgun (WGS) entry which is preliminary data.</text>
</comment>
<keyword evidence="3" id="KW-1185">Reference proteome</keyword>
<dbReference type="Pfam" id="PF13607">
    <property type="entry name" value="Succ_CoA_lig"/>
    <property type="match status" value="1"/>
</dbReference>
<evidence type="ECO:0000259" key="1">
    <source>
        <dbReference type="SMART" id="SM00881"/>
    </source>
</evidence>
<accession>A0ABW8RCJ8</accession>
<reference evidence="2 3" key="1">
    <citation type="submission" date="2024-11" db="EMBL/GenBank/DDBJ databases">
        <authorList>
            <person name="Lucas J.A."/>
        </authorList>
    </citation>
    <scope>NUCLEOTIDE SEQUENCE [LARGE SCALE GENOMIC DNA]</scope>
    <source>
        <strain evidence="2 3">Z 5.4</strain>
    </source>
</reference>
<proteinExistence type="predicted"/>
<organism evidence="2 3">
    <name type="scientific">Bacillus salipaludis</name>
    <dbReference type="NCBI Taxonomy" id="2547811"/>
    <lineage>
        <taxon>Bacteria</taxon>
        <taxon>Bacillati</taxon>
        <taxon>Bacillota</taxon>
        <taxon>Bacilli</taxon>
        <taxon>Bacillales</taxon>
        <taxon>Bacillaceae</taxon>
        <taxon>Bacillus</taxon>
    </lineage>
</organism>
<dbReference type="PANTHER" id="PTHR42793:SF4">
    <property type="entry name" value="BLL6376 PROTEIN"/>
    <property type="match status" value="1"/>
</dbReference>
<dbReference type="SUPFAM" id="SSF52210">
    <property type="entry name" value="Succinyl-CoA synthetase domains"/>
    <property type="match status" value="2"/>
</dbReference>
<keyword evidence="2" id="KW-0436">Ligase</keyword>
<sequence length="474" mass="51065">MKSQIETLRPLIDPKSIAIIGATSDLTKIGGRPLKATIDFNYQGKIYPVNPKYKEIAGLTCYPSISEVPGEIDLALIIVPGSKVLSTVKECGERGVRSVIVMSSGFAEVGGEGAEIEAEMVRIGKEHKMRICGPNTVGMFNLLTGAIGNFGVAPHLGSVPKGRIAIVSQSGALCAFIYTLAAQRQIGLNYFVGTGNQSDVDVADCIAYFAEDPNTDVIACYIEGIEDTEKLRQSLELARNNRKPVVAFKVARGENGKKASLSHTATRVGPNSDYDSIFKKNGVYQVDSIREMLDVSYACSNGNLPSGKRIATLSISGAIGVILADQLPELGLIVPQTDPEVNKQLLKLIPYASANNPIDMTAQLVNEPHLMGEFLKIVLGNGSYDMVLTYISDLGYNKTILEQFLKGIEEVQVSHPNIPVLMSTVVTPETVKMIHERKIAVYDDPLSMAKAAKGLGEIGEHFASVNTEQPNPII</sequence>
<dbReference type="InterPro" id="IPR036291">
    <property type="entry name" value="NAD(P)-bd_dom_sf"/>
</dbReference>
<name>A0ABW8RCJ8_9BACI</name>
<evidence type="ECO:0000313" key="2">
    <source>
        <dbReference type="EMBL" id="MFK9090489.1"/>
    </source>
</evidence>
<dbReference type="EMBL" id="JBJHQH010000002">
    <property type="protein sequence ID" value="MFK9090489.1"/>
    <property type="molecule type" value="Genomic_DNA"/>
</dbReference>
<dbReference type="InterPro" id="IPR016102">
    <property type="entry name" value="Succinyl-CoA_synth-like"/>
</dbReference>
<dbReference type="SMART" id="SM00881">
    <property type="entry name" value="CoA_binding"/>
    <property type="match status" value="1"/>
</dbReference>
<feature type="domain" description="CoA-binding" evidence="1">
    <location>
        <begin position="11"/>
        <end position="106"/>
    </location>
</feature>
<dbReference type="InterPro" id="IPR032875">
    <property type="entry name" value="Succ_CoA_lig_flav_dom"/>
</dbReference>
<protein>
    <submittedName>
        <fullName evidence="2">Acetate--CoA ligase family protein</fullName>
    </submittedName>
</protein>
<dbReference type="InterPro" id="IPR003781">
    <property type="entry name" value="CoA-bd"/>
</dbReference>
<dbReference type="Proteomes" id="UP001623041">
    <property type="component" value="Unassembled WGS sequence"/>
</dbReference>
<dbReference type="GO" id="GO:0016874">
    <property type="term" value="F:ligase activity"/>
    <property type="evidence" value="ECO:0007669"/>
    <property type="project" value="UniProtKB-KW"/>
</dbReference>
<evidence type="ECO:0000313" key="3">
    <source>
        <dbReference type="Proteomes" id="UP001623041"/>
    </source>
</evidence>
<dbReference type="SUPFAM" id="SSF51735">
    <property type="entry name" value="NAD(P)-binding Rossmann-fold domains"/>
    <property type="match status" value="1"/>
</dbReference>
<dbReference type="Gene3D" id="3.40.50.720">
    <property type="entry name" value="NAD(P)-binding Rossmann-like Domain"/>
    <property type="match status" value="1"/>
</dbReference>
<dbReference type="Pfam" id="PF13380">
    <property type="entry name" value="CoA_binding_2"/>
    <property type="match status" value="1"/>
</dbReference>